<proteinExistence type="predicted"/>
<feature type="non-terminal residue" evidence="1">
    <location>
        <position position="293"/>
    </location>
</feature>
<feature type="non-terminal residue" evidence="1">
    <location>
        <position position="1"/>
    </location>
</feature>
<keyword evidence="2" id="KW-1185">Reference proteome</keyword>
<dbReference type="EMBL" id="MU971724">
    <property type="protein sequence ID" value="KAK9233678.1"/>
    <property type="molecule type" value="Genomic_DNA"/>
</dbReference>
<accession>A0ACC3SPK8</accession>
<protein>
    <submittedName>
        <fullName evidence="1">Uncharacterized protein</fullName>
    </submittedName>
</protein>
<gene>
    <name evidence="1" type="ORF">V1525DRAFT_422965</name>
</gene>
<evidence type="ECO:0000313" key="2">
    <source>
        <dbReference type="Proteomes" id="UP001433508"/>
    </source>
</evidence>
<evidence type="ECO:0000313" key="1">
    <source>
        <dbReference type="EMBL" id="KAK9233678.1"/>
    </source>
</evidence>
<dbReference type="Proteomes" id="UP001433508">
    <property type="component" value="Unassembled WGS sequence"/>
</dbReference>
<sequence length="293" mass="32846">LRATQANRGICITTDVYVNTTEGRIRALLDGGAESNFMSRTWAKTHSCKLVGSAVLAEAVDGHLIPTYGKCLLDLVTPDSGGRLGTTLQAYNLVDMPKYDFILGMPWHETVEPDMRWAAKKWYYRDGNRPDDINPKLQYYRTRHGAVQRFTAQHAPSSGKKRKGRKRRKTSAEVEANEPMGDPHLHSISRITAQEVADEARKGNPVFVAHIENKELGTVSGLHAVSLAELPAYVQEYSDVFSEEQAAKLPDYASHDHAIDIEPGKEPPYRSIYRLSPKEQEVLREYLVTNLAK</sequence>
<reference evidence="2" key="1">
    <citation type="journal article" date="2024" name="Front. Bioeng. Biotechnol.">
        <title>Genome-scale model development and genomic sequencing of the oleaginous clade Lipomyces.</title>
        <authorList>
            <person name="Czajka J.J."/>
            <person name="Han Y."/>
            <person name="Kim J."/>
            <person name="Mondo S.J."/>
            <person name="Hofstad B.A."/>
            <person name="Robles A."/>
            <person name="Haridas S."/>
            <person name="Riley R."/>
            <person name="LaButti K."/>
            <person name="Pangilinan J."/>
            <person name="Andreopoulos W."/>
            <person name="Lipzen A."/>
            <person name="Yan J."/>
            <person name="Wang M."/>
            <person name="Ng V."/>
            <person name="Grigoriev I.V."/>
            <person name="Spatafora J.W."/>
            <person name="Magnuson J.K."/>
            <person name="Baker S.E."/>
            <person name="Pomraning K.R."/>
        </authorList>
    </citation>
    <scope>NUCLEOTIDE SEQUENCE [LARGE SCALE GENOMIC DNA]</scope>
    <source>
        <strain evidence="2">CBS 7786</strain>
    </source>
</reference>
<name>A0ACC3SPK8_LIPKO</name>
<comment type="caution">
    <text evidence="1">The sequence shown here is derived from an EMBL/GenBank/DDBJ whole genome shotgun (WGS) entry which is preliminary data.</text>
</comment>
<organism evidence="1 2">
    <name type="scientific">Lipomyces kononenkoae</name>
    <name type="common">Yeast</name>
    <dbReference type="NCBI Taxonomy" id="34357"/>
    <lineage>
        <taxon>Eukaryota</taxon>
        <taxon>Fungi</taxon>
        <taxon>Dikarya</taxon>
        <taxon>Ascomycota</taxon>
        <taxon>Saccharomycotina</taxon>
        <taxon>Lipomycetes</taxon>
        <taxon>Lipomycetales</taxon>
        <taxon>Lipomycetaceae</taxon>
        <taxon>Lipomyces</taxon>
    </lineage>
</organism>